<dbReference type="RefSeq" id="XP_052947914.1">
    <property type="nucleotide sequence ID" value="XM_053088347.1"/>
</dbReference>
<keyword evidence="5" id="KW-0539">Nucleus</keyword>
<dbReference type="PROSITE" id="PS50048">
    <property type="entry name" value="ZN2_CY6_FUNGAL_2"/>
    <property type="match status" value="1"/>
</dbReference>
<dbReference type="GeneID" id="77727552"/>
<evidence type="ECO:0000256" key="3">
    <source>
        <dbReference type="ARBA" id="ARBA00023125"/>
    </source>
</evidence>
<dbReference type="InterPro" id="IPR036864">
    <property type="entry name" value="Zn2-C6_fun-type_DNA-bd_sf"/>
</dbReference>
<dbReference type="InterPro" id="IPR051089">
    <property type="entry name" value="prtT"/>
</dbReference>
<evidence type="ECO:0000256" key="1">
    <source>
        <dbReference type="ARBA" id="ARBA00004123"/>
    </source>
</evidence>
<proteinExistence type="predicted"/>
<feature type="compositionally biased region" description="Low complexity" evidence="6">
    <location>
        <begin position="69"/>
        <end position="81"/>
    </location>
</feature>
<comment type="caution">
    <text evidence="8">The sequence shown here is derived from an EMBL/GenBank/DDBJ whole genome shotgun (WGS) entry which is preliminary data.</text>
</comment>
<evidence type="ECO:0000259" key="7">
    <source>
        <dbReference type="PROSITE" id="PS50048"/>
    </source>
</evidence>
<name>A0AA38HDP9_9TREE</name>
<dbReference type="AlphaFoldDB" id="A0AA38HDP9"/>
<feature type="domain" description="Zn(2)-C6 fungal-type" evidence="7">
    <location>
        <begin position="121"/>
        <end position="153"/>
    </location>
</feature>
<evidence type="ECO:0000313" key="9">
    <source>
        <dbReference type="Proteomes" id="UP001164286"/>
    </source>
</evidence>
<evidence type="ECO:0000313" key="8">
    <source>
        <dbReference type="EMBL" id="KAI9638137.1"/>
    </source>
</evidence>
<dbReference type="Gene3D" id="4.10.240.10">
    <property type="entry name" value="Zn(2)-C6 fungal-type DNA-binding domain"/>
    <property type="match status" value="1"/>
</dbReference>
<evidence type="ECO:0000256" key="6">
    <source>
        <dbReference type="SAM" id="MobiDB-lite"/>
    </source>
</evidence>
<dbReference type="Proteomes" id="UP001164286">
    <property type="component" value="Unassembled WGS sequence"/>
</dbReference>
<keyword evidence="2" id="KW-0805">Transcription regulation</keyword>
<dbReference type="PANTHER" id="PTHR31845">
    <property type="entry name" value="FINGER DOMAIN PROTEIN, PUTATIVE-RELATED"/>
    <property type="match status" value="1"/>
</dbReference>
<feature type="compositionally biased region" description="Pro residues" evidence="6">
    <location>
        <begin position="58"/>
        <end position="68"/>
    </location>
</feature>
<protein>
    <recommendedName>
        <fullName evidence="7">Zn(2)-C6 fungal-type domain-containing protein</fullName>
    </recommendedName>
</protein>
<feature type="region of interest" description="Disordered" evidence="6">
    <location>
        <begin position="1"/>
        <end position="113"/>
    </location>
</feature>
<evidence type="ECO:0000256" key="4">
    <source>
        <dbReference type="ARBA" id="ARBA00023163"/>
    </source>
</evidence>
<reference evidence="8" key="1">
    <citation type="journal article" date="2022" name="G3 (Bethesda)">
        <title>High quality genome of the basidiomycete yeast Dioszegia hungarica PDD-24b-2 isolated from cloud water.</title>
        <authorList>
            <person name="Jarrige D."/>
            <person name="Haridas S."/>
            <person name="Bleykasten-Grosshans C."/>
            <person name="Joly M."/>
            <person name="Nadalig T."/>
            <person name="Sancelme M."/>
            <person name="Vuilleumier S."/>
            <person name="Grigoriev I.V."/>
            <person name="Amato P."/>
            <person name="Bringel F."/>
        </authorList>
    </citation>
    <scope>NUCLEOTIDE SEQUENCE</scope>
    <source>
        <strain evidence="8">PDD-24b-2</strain>
    </source>
</reference>
<keyword evidence="4" id="KW-0804">Transcription</keyword>
<dbReference type="SMART" id="SM00066">
    <property type="entry name" value="GAL4"/>
    <property type="match status" value="1"/>
</dbReference>
<dbReference type="EMBL" id="JAKWFO010000003">
    <property type="protein sequence ID" value="KAI9638137.1"/>
    <property type="molecule type" value="Genomic_DNA"/>
</dbReference>
<dbReference type="GO" id="GO:0000976">
    <property type="term" value="F:transcription cis-regulatory region binding"/>
    <property type="evidence" value="ECO:0007669"/>
    <property type="project" value="TreeGrafter"/>
</dbReference>
<dbReference type="CDD" id="cd00067">
    <property type="entry name" value="GAL4"/>
    <property type="match status" value="1"/>
</dbReference>
<feature type="region of interest" description="Disordered" evidence="6">
    <location>
        <begin position="213"/>
        <end position="272"/>
    </location>
</feature>
<sequence>MSALPQRPPTRGSKPTAPAYQPVFWQIADPSQPRIDPALIPSQSSYTPYPQSIAPSAPAVPPPPPGPRPSSSRQSVSAPGPSKKRQRTIQPAAPSPASSERSKPDPPAPPAVLVREKKQKACANCRRAKLKCIVGDDQTDCIRCMARKEKCVFYPRSLDDDWQQTMTQDVYAAMSHVSDLSSAVHHIIYHLSNQGIIPPFVTARGTPLDLYEAPDRDLPSLQGWSGEKNKEMPAPSRRRGTRAESTEPTVPKPLSHQPFRHPPFTMENPSDSWYPDGSMLPSQYPASGGQLTPTSEGLARYENGMHFNPSPATHTTPNSLPLISPALPPHPPLMPRVEPSPQGQYTGLLVPAECRLGADDPRKDVITEGMVAAEDAVVLVNYCHQNLSPSLFGYQLEFGHFPYLPGGPTTITPLILAVHCLLASERMPELFHYHASLAEAVKKLLMESPAGSWRSIDNVQEALVEGSLILGEDEIDPELGIGPEEIVAAAMLSLWMSDKALGAEFAATAFRYARGWIKILSDPEPRATVAELAGIVTEERVARLEERARVWLLCYLADGIATANERPFGEASRDPSDYCAQLVPLGPHRIDKRDLVLTSHARLLHILRQWQAGSMECLMSDSPVKELQRLASATDLQIDDLRRLVQTHVPDDWISVKQLDLFGAFVKVTIYSCLIGQEGLARRQRPTYVSKTVDVGVEMLERCTNWGEGSIANLPQQYLTMIFTIATAVTEYVSTAVKTNAQTGCAVTPEDVLPLLAQVIATLESAGLPQGHNIWVCVDACQRMVGQLEALCT</sequence>
<dbReference type="GO" id="GO:0008270">
    <property type="term" value="F:zinc ion binding"/>
    <property type="evidence" value="ECO:0007669"/>
    <property type="project" value="InterPro"/>
</dbReference>
<keyword evidence="3" id="KW-0238">DNA-binding</keyword>
<gene>
    <name evidence="8" type="ORF">MKK02DRAFT_31630</name>
</gene>
<accession>A0AA38HDP9</accession>
<keyword evidence="9" id="KW-1185">Reference proteome</keyword>
<comment type="subcellular location">
    <subcellularLocation>
        <location evidence="1">Nucleus</location>
    </subcellularLocation>
</comment>
<dbReference type="GO" id="GO:0005634">
    <property type="term" value="C:nucleus"/>
    <property type="evidence" value="ECO:0007669"/>
    <property type="project" value="UniProtKB-SubCell"/>
</dbReference>
<dbReference type="PANTHER" id="PTHR31845:SF19">
    <property type="entry name" value="TRANSCRIPTION FACTOR DOMAIN-CONTAINING PROTEIN"/>
    <property type="match status" value="1"/>
</dbReference>
<organism evidence="8 9">
    <name type="scientific">Dioszegia hungarica</name>
    <dbReference type="NCBI Taxonomy" id="4972"/>
    <lineage>
        <taxon>Eukaryota</taxon>
        <taxon>Fungi</taxon>
        <taxon>Dikarya</taxon>
        <taxon>Basidiomycota</taxon>
        <taxon>Agaricomycotina</taxon>
        <taxon>Tremellomycetes</taxon>
        <taxon>Tremellales</taxon>
        <taxon>Bulleribasidiaceae</taxon>
        <taxon>Dioszegia</taxon>
    </lineage>
</organism>
<evidence type="ECO:0000256" key="2">
    <source>
        <dbReference type="ARBA" id="ARBA00023015"/>
    </source>
</evidence>
<dbReference type="InterPro" id="IPR001138">
    <property type="entry name" value="Zn2Cys6_DnaBD"/>
</dbReference>
<dbReference type="PROSITE" id="PS00463">
    <property type="entry name" value="ZN2_CY6_FUNGAL_1"/>
    <property type="match status" value="1"/>
</dbReference>
<feature type="compositionally biased region" description="Low complexity" evidence="6">
    <location>
        <begin position="41"/>
        <end position="57"/>
    </location>
</feature>
<dbReference type="Pfam" id="PF00172">
    <property type="entry name" value="Zn_clus"/>
    <property type="match status" value="1"/>
</dbReference>
<dbReference type="GO" id="GO:0000981">
    <property type="term" value="F:DNA-binding transcription factor activity, RNA polymerase II-specific"/>
    <property type="evidence" value="ECO:0007669"/>
    <property type="project" value="InterPro"/>
</dbReference>
<dbReference type="SUPFAM" id="SSF57701">
    <property type="entry name" value="Zn2/Cys6 DNA-binding domain"/>
    <property type="match status" value="1"/>
</dbReference>
<evidence type="ECO:0000256" key="5">
    <source>
        <dbReference type="ARBA" id="ARBA00023242"/>
    </source>
</evidence>